<evidence type="ECO:0000313" key="4">
    <source>
        <dbReference type="Proteomes" id="UP000831859"/>
    </source>
</evidence>
<reference evidence="3 4" key="1">
    <citation type="journal article" date="2022" name="Int. J. Syst. Evol. Microbiol.">
        <title>Apilactobacillus apisilvae sp. nov., Nicolia spurrieriana gen. nov. sp. nov., Bombilactobacillus folatiphilus sp. nov. and Bombilactobacillus thymidiniphilus sp. nov., four new lactic acid bacterial isolates from stingless bees Tetragonula carbonaria and Austroplebeia australis.</title>
        <authorList>
            <person name="Oliphant S.A."/>
            <person name="Watson-Haigh N.S."/>
            <person name="Sumby K.M."/>
            <person name="Gardner J."/>
            <person name="Groom S."/>
            <person name="Jiranek V."/>
        </authorList>
    </citation>
    <scope>NUCLEOTIDE SEQUENCE [LARGE SCALE GENOMIC DNA]</scope>
    <source>
        <strain evidence="3 4">SG5_A10</strain>
    </source>
</reference>
<evidence type="ECO:0000259" key="1">
    <source>
        <dbReference type="Pfam" id="PF06054"/>
    </source>
</evidence>
<name>A0ABY4PII7_9LACO</name>
<feature type="domain" description="Competence protein CoiA-like N-terminal" evidence="2">
    <location>
        <begin position="17"/>
        <end position="52"/>
    </location>
</feature>
<evidence type="ECO:0008006" key="5">
    <source>
        <dbReference type="Google" id="ProtNLM"/>
    </source>
</evidence>
<gene>
    <name evidence="3" type="ORF">MOO46_02965</name>
</gene>
<dbReference type="Proteomes" id="UP000831859">
    <property type="component" value="Chromosome"/>
</dbReference>
<proteinExistence type="predicted"/>
<dbReference type="InterPro" id="IPR010330">
    <property type="entry name" value="CoiA_nuc"/>
</dbReference>
<evidence type="ECO:0000313" key="3">
    <source>
        <dbReference type="EMBL" id="UQS85559.1"/>
    </source>
</evidence>
<keyword evidence="4" id="KW-1185">Reference proteome</keyword>
<dbReference type="RefSeq" id="WP_249511530.1">
    <property type="nucleotide sequence ID" value="NZ_CP093362.1"/>
</dbReference>
<feature type="domain" description="Competence protein CoiA nuclease-like" evidence="1">
    <location>
        <begin position="58"/>
        <end position="158"/>
    </location>
</feature>
<organism evidence="3 4">
    <name type="scientific">Apilactobacillus apisilvae</name>
    <dbReference type="NCBI Taxonomy" id="2923364"/>
    <lineage>
        <taxon>Bacteria</taxon>
        <taxon>Bacillati</taxon>
        <taxon>Bacillota</taxon>
        <taxon>Bacilli</taxon>
        <taxon>Lactobacillales</taxon>
        <taxon>Lactobacillaceae</taxon>
        <taxon>Apilactobacillus</taxon>
    </lineage>
</organism>
<dbReference type="InterPro" id="IPR057253">
    <property type="entry name" value="CoiA-like_N"/>
</dbReference>
<sequence length="356" mass="42861">MLIAKKGTETVMSIYANKNNDYYCPICLSKVILKECKNKVNHFSHFSNSDCPNLHENESSEHIKGKLQILKFINNKNTKMEYYIPCIKQRPDLINKNIAFEFQCSPISSERLKERIAGYKKINIHSLWILGSNYLKHFGNINTNKFFYYSKNLGFYIMFWSLNNYLELRYNCLDIDGVIKYKTHFFNNFNELINFMNTNTVNYNYFLSFNSLKHQYDSLRSKIKYKNKNVLYFQEYCYLRGENIEGVPIVNDLKRYSYPIFNNNYFFIKIVILINLKNGIYISDLFKIYCLHVKKYCNFPLIKDISIFYKIDFKRYIIILKNNDYIKITHGKIFLLRSIFWFSDYFDRLSFLTKNK</sequence>
<protein>
    <recommendedName>
        <fullName evidence="5">Competence protein CoiA</fullName>
    </recommendedName>
</protein>
<dbReference type="Pfam" id="PF06054">
    <property type="entry name" value="CoiA_nuc"/>
    <property type="match status" value="1"/>
</dbReference>
<dbReference type="Pfam" id="PF25164">
    <property type="entry name" value="CoiA_N"/>
    <property type="match status" value="1"/>
</dbReference>
<dbReference type="EMBL" id="CP093362">
    <property type="protein sequence ID" value="UQS85559.1"/>
    <property type="molecule type" value="Genomic_DNA"/>
</dbReference>
<accession>A0ABY4PII7</accession>
<evidence type="ECO:0000259" key="2">
    <source>
        <dbReference type="Pfam" id="PF25164"/>
    </source>
</evidence>